<feature type="compositionally biased region" description="Polar residues" evidence="1">
    <location>
        <begin position="1"/>
        <end position="11"/>
    </location>
</feature>
<evidence type="ECO:0000313" key="3">
    <source>
        <dbReference type="Proteomes" id="UP000663852"/>
    </source>
</evidence>
<sequence>MPNRKNSSGNKQPVKRLLDDVGSKKAVKCRIVVRQLPNEDDATQSQLTSSVEVTSASSSTLNNREDGGKRDVATSPNPYLLNAPTSSTRVEMSLSQQQRIASDRGPVSANSDFLYSPINRLYFGMNPPNPRLYNEGEFTNDKNNSEQSYDAFRPCLRDSSVGKLNLND</sequence>
<feature type="region of interest" description="Disordered" evidence="1">
    <location>
        <begin position="1"/>
        <end position="20"/>
    </location>
</feature>
<feature type="region of interest" description="Disordered" evidence="1">
    <location>
        <begin position="37"/>
        <end position="87"/>
    </location>
</feature>
<dbReference type="AlphaFoldDB" id="A0A815W9L3"/>
<gene>
    <name evidence="2" type="ORF">EDS130_LOCUS45186</name>
</gene>
<dbReference type="EMBL" id="CAJNOJ010001025">
    <property type="protein sequence ID" value="CAF1539200.1"/>
    <property type="molecule type" value="Genomic_DNA"/>
</dbReference>
<comment type="caution">
    <text evidence="2">The sequence shown here is derived from an EMBL/GenBank/DDBJ whole genome shotgun (WGS) entry which is preliminary data.</text>
</comment>
<proteinExistence type="predicted"/>
<feature type="compositionally biased region" description="Low complexity" evidence="1">
    <location>
        <begin position="48"/>
        <end position="60"/>
    </location>
</feature>
<reference evidence="2" key="1">
    <citation type="submission" date="2021-02" db="EMBL/GenBank/DDBJ databases">
        <authorList>
            <person name="Nowell W R."/>
        </authorList>
    </citation>
    <scope>NUCLEOTIDE SEQUENCE</scope>
</reference>
<evidence type="ECO:0000256" key="1">
    <source>
        <dbReference type="SAM" id="MobiDB-lite"/>
    </source>
</evidence>
<feature type="compositionally biased region" description="Basic and acidic residues" evidence="1">
    <location>
        <begin position="63"/>
        <end position="72"/>
    </location>
</feature>
<dbReference type="Proteomes" id="UP000663852">
    <property type="component" value="Unassembled WGS sequence"/>
</dbReference>
<protein>
    <submittedName>
        <fullName evidence="2">Uncharacterized protein</fullName>
    </submittedName>
</protein>
<name>A0A815W9L3_ADIRI</name>
<evidence type="ECO:0000313" key="2">
    <source>
        <dbReference type="EMBL" id="CAF1539200.1"/>
    </source>
</evidence>
<accession>A0A815W9L3</accession>
<organism evidence="2 3">
    <name type="scientific">Adineta ricciae</name>
    <name type="common">Rotifer</name>
    <dbReference type="NCBI Taxonomy" id="249248"/>
    <lineage>
        <taxon>Eukaryota</taxon>
        <taxon>Metazoa</taxon>
        <taxon>Spiralia</taxon>
        <taxon>Gnathifera</taxon>
        <taxon>Rotifera</taxon>
        <taxon>Eurotatoria</taxon>
        <taxon>Bdelloidea</taxon>
        <taxon>Adinetida</taxon>
        <taxon>Adinetidae</taxon>
        <taxon>Adineta</taxon>
    </lineage>
</organism>